<evidence type="ECO:0000313" key="1">
    <source>
        <dbReference type="EMBL" id="KAK7070391.1"/>
    </source>
</evidence>
<dbReference type="AlphaFoldDB" id="A0AAN8WU60"/>
<name>A0AAN8WU60_HALRR</name>
<comment type="caution">
    <text evidence="1">The sequence shown here is derived from an EMBL/GenBank/DDBJ whole genome shotgun (WGS) entry which is preliminary data.</text>
</comment>
<accession>A0AAN8WU60</accession>
<organism evidence="1 2">
    <name type="scientific">Halocaridina rubra</name>
    <name type="common">Hawaiian red shrimp</name>
    <dbReference type="NCBI Taxonomy" id="373956"/>
    <lineage>
        <taxon>Eukaryota</taxon>
        <taxon>Metazoa</taxon>
        <taxon>Ecdysozoa</taxon>
        <taxon>Arthropoda</taxon>
        <taxon>Crustacea</taxon>
        <taxon>Multicrustacea</taxon>
        <taxon>Malacostraca</taxon>
        <taxon>Eumalacostraca</taxon>
        <taxon>Eucarida</taxon>
        <taxon>Decapoda</taxon>
        <taxon>Pleocyemata</taxon>
        <taxon>Caridea</taxon>
        <taxon>Atyoidea</taxon>
        <taxon>Atyidae</taxon>
        <taxon>Halocaridina</taxon>
    </lineage>
</organism>
<reference evidence="1 2" key="1">
    <citation type="submission" date="2023-11" db="EMBL/GenBank/DDBJ databases">
        <title>Halocaridina rubra genome assembly.</title>
        <authorList>
            <person name="Smith C."/>
        </authorList>
    </citation>
    <scope>NUCLEOTIDE SEQUENCE [LARGE SCALE GENOMIC DNA]</scope>
    <source>
        <strain evidence="1">EP-1</strain>
        <tissue evidence="1">Whole</tissue>
    </source>
</reference>
<proteinExistence type="predicted"/>
<dbReference type="EMBL" id="JAXCGZ010015394">
    <property type="protein sequence ID" value="KAK7070391.1"/>
    <property type="molecule type" value="Genomic_DNA"/>
</dbReference>
<evidence type="ECO:0000313" key="2">
    <source>
        <dbReference type="Proteomes" id="UP001381693"/>
    </source>
</evidence>
<sequence length="67" mass="7774">FVVETSRVSYSLEVQRLRDQCRTENPTMHLADVSQLAYRLLNNIANLDHHSLYTLSFRIAPIHSGQF</sequence>
<feature type="non-terminal residue" evidence="1">
    <location>
        <position position="1"/>
    </location>
</feature>
<protein>
    <submittedName>
        <fullName evidence="1">Uncharacterized protein</fullName>
    </submittedName>
</protein>
<gene>
    <name evidence="1" type="ORF">SK128_003747</name>
</gene>
<keyword evidence="2" id="KW-1185">Reference proteome</keyword>
<dbReference type="Proteomes" id="UP001381693">
    <property type="component" value="Unassembled WGS sequence"/>
</dbReference>
<feature type="non-terminal residue" evidence="1">
    <location>
        <position position="67"/>
    </location>
</feature>